<reference evidence="8 9" key="1">
    <citation type="submission" date="2024-03" db="EMBL/GenBank/DDBJ databases">
        <authorList>
            <person name="Brejova B."/>
        </authorList>
    </citation>
    <scope>NUCLEOTIDE SEQUENCE [LARGE SCALE GENOMIC DNA]</scope>
    <source>
        <strain evidence="8 9">CBS 14171</strain>
    </source>
</reference>
<keyword evidence="3 5" id="KW-0378">Hydrolase</keyword>
<dbReference type="NCBIfam" id="NF003588">
    <property type="entry name" value="PRK05254.1-1"/>
    <property type="match status" value="1"/>
</dbReference>
<dbReference type="NCBIfam" id="TIGR00628">
    <property type="entry name" value="ung"/>
    <property type="match status" value="1"/>
</dbReference>
<gene>
    <name evidence="5" type="primary">UNG1</name>
    <name evidence="8" type="ORF">LODBEIA_P34780</name>
</gene>
<keyword evidence="5" id="KW-0539">Nucleus</keyword>
<dbReference type="SMART" id="SM00986">
    <property type="entry name" value="UDG"/>
    <property type="match status" value="1"/>
</dbReference>
<dbReference type="InterPro" id="IPR002043">
    <property type="entry name" value="UDG_fam1"/>
</dbReference>
<dbReference type="PANTHER" id="PTHR11264">
    <property type="entry name" value="URACIL-DNA GLYCOSYLASE"/>
    <property type="match status" value="1"/>
</dbReference>
<evidence type="ECO:0000256" key="2">
    <source>
        <dbReference type="ARBA" id="ARBA00022763"/>
    </source>
</evidence>
<organism evidence="8 9">
    <name type="scientific">Lodderomyces beijingensis</name>
    <dbReference type="NCBI Taxonomy" id="1775926"/>
    <lineage>
        <taxon>Eukaryota</taxon>
        <taxon>Fungi</taxon>
        <taxon>Dikarya</taxon>
        <taxon>Ascomycota</taxon>
        <taxon>Saccharomycotina</taxon>
        <taxon>Pichiomycetes</taxon>
        <taxon>Debaryomycetaceae</taxon>
        <taxon>Candida/Lodderomyces clade</taxon>
        <taxon>Lodderomyces</taxon>
    </lineage>
</organism>
<keyword evidence="2 5" id="KW-0227">DNA damage</keyword>
<accession>A0ABP0ZM89</accession>
<dbReference type="InterPro" id="IPR005122">
    <property type="entry name" value="Uracil-DNA_glycosylase-like"/>
</dbReference>
<sequence>MTKIKSNTKKRPLITDYFSMSAKRRKETTDNEQAKTVEARPNSNQVLQENTPSSIDEEPLATTDTLDKEQDDVICKRYNFNKSHWIKSLSADQRQLLQLEIDTLETTWLAALHQELTKPYFLKLKQFLAAQYAQQKTIFPPPEKIYSWSHLTPLPRVKCLILGQDPYHNHKQAHGLAFSVQEPTKPPPSLVNIYKTLAIDFPGEFKTIPKSGDLTKWAQQGGVLMLNAVLTVEAHKANSHARQGWESFTEEVIRQALLFNSDGDDANAGFVIMAWGSPAQKRVEKFATLLSCARDRFLLVKCVHPSPLSAHRGFFTSGCFKACNDWLVSRGRGAIDWTLADDEAGTKK</sequence>
<comment type="catalytic activity">
    <reaction evidence="5">
        <text>Hydrolyzes single-stranded DNA or mismatched double-stranded DNA and polynucleotides, releasing free uracil.</text>
        <dbReference type="EC" id="3.2.2.27"/>
    </reaction>
</comment>
<dbReference type="Pfam" id="PF03167">
    <property type="entry name" value="UDG"/>
    <property type="match status" value="1"/>
</dbReference>
<dbReference type="NCBIfam" id="NF003589">
    <property type="entry name" value="PRK05254.1-2"/>
    <property type="match status" value="1"/>
</dbReference>
<dbReference type="EMBL" id="OZ022408">
    <property type="protein sequence ID" value="CAK9439278.1"/>
    <property type="molecule type" value="Genomic_DNA"/>
</dbReference>
<evidence type="ECO:0000256" key="1">
    <source>
        <dbReference type="ARBA" id="ARBA00008184"/>
    </source>
</evidence>
<feature type="compositionally biased region" description="Polar residues" evidence="6">
    <location>
        <begin position="41"/>
        <end position="54"/>
    </location>
</feature>
<keyword evidence="9" id="KW-1185">Reference proteome</keyword>
<feature type="region of interest" description="Disordered" evidence="6">
    <location>
        <begin position="1"/>
        <end position="63"/>
    </location>
</feature>
<comment type="function">
    <text evidence="5">Excises uracil residues from the DNA which can arise as a result of misincorporation of dUMP residues by DNA polymerase or due to deamination of cytosine.</text>
</comment>
<evidence type="ECO:0000313" key="8">
    <source>
        <dbReference type="EMBL" id="CAK9439278.1"/>
    </source>
</evidence>
<comment type="similarity">
    <text evidence="1 5">Belongs to the uracil-DNA glycosylase (UDG) superfamily. UNG family.</text>
</comment>
<dbReference type="SMART" id="SM00987">
    <property type="entry name" value="UreE_C"/>
    <property type="match status" value="1"/>
</dbReference>
<feature type="domain" description="Uracil-DNA glycosylase-like" evidence="7">
    <location>
        <begin position="150"/>
        <end position="327"/>
    </location>
</feature>
<dbReference type="Gene3D" id="3.40.470.10">
    <property type="entry name" value="Uracil-DNA glycosylase-like domain"/>
    <property type="match status" value="1"/>
</dbReference>
<proteinExistence type="inferred from homology"/>
<dbReference type="NCBIfam" id="NF003592">
    <property type="entry name" value="PRK05254.1-5"/>
    <property type="match status" value="1"/>
</dbReference>
<keyword evidence="5" id="KW-0496">Mitochondrion</keyword>
<evidence type="ECO:0000256" key="6">
    <source>
        <dbReference type="SAM" id="MobiDB-lite"/>
    </source>
</evidence>
<evidence type="ECO:0000256" key="4">
    <source>
        <dbReference type="ARBA" id="ARBA00023204"/>
    </source>
</evidence>
<evidence type="ECO:0000256" key="3">
    <source>
        <dbReference type="ARBA" id="ARBA00022801"/>
    </source>
</evidence>
<dbReference type="SUPFAM" id="SSF52141">
    <property type="entry name" value="Uracil-DNA glycosylase-like"/>
    <property type="match status" value="1"/>
</dbReference>
<dbReference type="RefSeq" id="XP_066830416.1">
    <property type="nucleotide sequence ID" value="XM_066973592.1"/>
</dbReference>
<dbReference type="CDD" id="cd10027">
    <property type="entry name" value="UDG-F1-like"/>
    <property type="match status" value="1"/>
</dbReference>
<feature type="active site" description="Proton acceptor" evidence="5">
    <location>
        <position position="165"/>
    </location>
</feature>
<feature type="compositionally biased region" description="Basic and acidic residues" evidence="6">
    <location>
        <begin position="27"/>
        <end position="38"/>
    </location>
</feature>
<dbReference type="InterPro" id="IPR036895">
    <property type="entry name" value="Uracil-DNA_glycosylase-like_sf"/>
</dbReference>
<dbReference type="EC" id="3.2.2.27" evidence="5"/>
<dbReference type="Proteomes" id="UP001497383">
    <property type="component" value="Chromosome 4"/>
</dbReference>
<dbReference type="PANTHER" id="PTHR11264:SF0">
    <property type="entry name" value="URACIL-DNA GLYCOSYLASE"/>
    <property type="match status" value="1"/>
</dbReference>
<evidence type="ECO:0000313" key="9">
    <source>
        <dbReference type="Proteomes" id="UP001497383"/>
    </source>
</evidence>
<evidence type="ECO:0000256" key="5">
    <source>
        <dbReference type="HAMAP-Rule" id="MF_03166"/>
    </source>
</evidence>
<keyword evidence="4 5" id="KW-0234">DNA repair</keyword>
<dbReference type="GeneID" id="92208674"/>
<dbReference type="HAMAP" id="MF_00148">
    <property type="entry name" value="UDG"/>
    <property type="match status" value="1"/>
</dbReference>
<protein>
    <recommendedName>
        <fullName evidence="5">Uracil-DNA glycosylase</fullName>
        <shortName evidence="5">UDG</shortName>
        <ecNumber evidence="5">3.2.2.27</ecNumber>
    </recommendedName>
</protein>
<name>A0ABP0ZM89_9ASCO</name>
<comment type="subcellular location">
    <subcellularLocation>
        <location evidence="5">Mitochondrion</location>
    </subcellularLocation>
    <subcellularLocation>
        <location evidence="5">Nucleus</location>
    </subcellularLocation>
</comment>
<feature type="compositionally biased region" description="Basic residues" evidence="6">
    <location>
        <begin position="1"/>
        <end position="12"/>
    </location>
</feature>
<evidence type="ECO:0000259" key="7">
    <source>
        <dbReference type="SMART" id="SM00986"/>
    </source>
</evidence>